<feature type="region of interest" description="Disordered" evidence="1">
    <location>
        <begin position="230"/>
        <end position="290"/>
    </location>
</feature>
<comment type="caution">
    <text evidence="2">The sequence shown here is derived from an EMBL/GenBank/DDBJ whole genome shotgun (WGS) entry which is preliminary data.</text>
</comment>
<reference evidence="2 3" key="1">
    <citation type="submission" date="2015-06" db="EMBL/GenBank/DDBJ databases">
        <title>Survival trade-offs in plant roots during colonization by closely related pathogenic and mutualistic fungi.</title>
        <authorList>
            <person name="Hacquard S."/>
            <person name="Kracher B."/>
            <person name="Hiruma K."/>
            <person name="Weinman A."/>
            <person name="Muench P."/>
            <person name="Garrido Oter R."/>
            <person name="Ver Loren van Themaat E."/>
            <person name="Dallerey J.-F."/>
            <person name="Damm U."/>
            <person name="Henrissat B."/>
            <person name="Lespinet O."/>
            <person name="Thon M."/>
            <person name="Kemen E."/>
            <person name="McHardy A.C."/>
            <person name="Schulze-Lefert P."/>
            <person name="O'Connell R.J."/>
        </authorList>
    </citation>
    <scope>NUCLEOTIDE SEQUENCE [LARGE SCALE GENOMIC DNA]</scope>
    <source>
        <strain evidence="2 3">MAFF 238704</strain>
    </source>
</reference>
<dbReference type="Proteomes" id="UP000076584">
    <property type="component" value="Unassembled WGS sequence"/>
</dbReference>
<proteinExistence type="predicted"/>
<feature type="region of interest" description="Disordered" evidence="1">
    <location>
        <begin position="467"/>
        <end position="496"/>
    </location>
</feature>
<feature type="compositionally biased region" description="Polar residues" evidence="1">
    <location>
        <begin position="320"/>
        <end position="330"/>
    </location>
</feature>
<evidence type="ECO:0000313" key="2">
    <source>
        <dbReference type="EMBL" id="KZL84061.1"/>
    </source>
</evidence>
<sequence>LLRAEQLEAVADIMSPKLKPLLLPQLVEERRKFEEQQPDLPEGDMDRQYVYYTANSSSSDVASPVTPTFSTRGHLRYSSSTSSLDLPPTLFNDSPSSPTSTTHTKSSKRPLPDVQEEPVERDELEESTILAEPFDLYNCLCDEPCIHRESSETLHSVYPADFDIDYDLGFASDSDFTATLERKQSGTESPFSGLATRLGTRFPNLSRWKSTKRSQLTASPTIGLTFENAHPVSRAASSRSSSLSGPSRYMDSINEPPNPTPTTSFWESSESVETPAPIDIEKANNERGSIERDRALAATPLLPPLLTTLPTEAPQPSPLQSPTVEPSTLSMEIPSPQPISHLPTPALSTRPSVSSFRHAQPSQELPIGFPSIVQDHDEWSDRLGHANFTITPQPYQPVEADMETLRHLRADWETARINYTKHLVRTGENYGETSKIYALTEAKWAETEKSWRTFHEQTMEYILATSKTGTQRSGLSRSRSRGRVRASSGGSSLMRRPANDDVFASMQWRRLEDGLPTAIPRLVDAEGKFPERGDEDIVGPMERDTKMIRTRSEERKGGRFWRSLAEKVGIRR</sequence>
<protein>
    <submittedName>
        <fullName evidence="2">Only prolin and serin are matching in the corresponding protein</fullName>
    </submittedName>
</protein>
<dbReference type="AlphaFoldDB" id="A0A167DM36"/>
<keyword evidence="3" id="KW-1185">Reference proteome</keyword>
<accession>A0A167DM36</accession>
<feature type="compositionally biased region" description="Acidic residues" evidence="1">
    <location>
        <begin position="114"/>
        <end position="126"/>
    </location>
</feature>
<organism evidence="2 3">
    <name type="scientific">Colletotrichum incanum</name>
    <name type="common">Soybean anthracnose fungus</name>
    <dbReference type="NCBI Taxonomy" id="1573173"/>
    <lineage>
        <taxon>Eukaryota</taxon>
        <taxon>Fungi</taxon>
        <taxon>Dikarya</taxon>
        <taxon>Ascomycota</taxon>
        <taxon>Pezizomycotina</taxon>
        <taxon>Sordariomycetes</taxon>
        <taxon>Hypocreomycetidae</taxon>
        <taxon>Glomerellales</taxon>
        <taxon>Glomerellaceae</taxon>
        <taxon>Colletotrichum</taxon>
        <taxon>Colletotrichum spaethianum species complex</taxon>
    </lineage>
</organism>
<feature type="region of interest" description="Disordered" evidence="1">
    <location>
        <begin position="33"/>
        <end position="127"/>
    </location>
</feature>
<evidence type="ECO:0000256" key="1">
    <source>
        <dbReference type="SAM" id="MobiDB-lite"/>
    </source>
</evidence>
<feature type="compositionally biased region" description="Polar residues" evidence="1">
    <location>
        <begin position="53"/>
        <end position="71"/>
    </location>
</feature>
<name>A0A167DM36_COLIC</name>
<feature type="region of interest" description="Disordered" evidence="1">
    <location>
        <begin position="305"/>
        <end position="352"/>
    </location>
</feature>
<dbReference type="EMBL" id="LFIW01000969">
    <property type="protein sequence ID" value="KZL84061.1"/>
    <property type="molecule type" value="Genomic_DNA"/>
</dbReference>
<evidence type="ECO:0000313" key="3">
    <source>
        <dbReference type="Proteomes" id="UP000076584"/>
    </source>
</evidence>
<feature type="non-terminal residue" evidence="2">
    <location>
        <position position="1"/>
    </location>
</feature>
<feature type="compositionally biased region" description="Low complexity" evidence="1">
    <location>
        <begin position="233"/>
        <end position="248"/>
    </location>
</feature>
<gene>
    <name evidence="2" type="ORF">CI238_10103</name>
</gene>
<feature type="compositionally biased region" description="Basic and acidic residues" evidence="1">
    <location>
        <begin position="279"/>
        <end position="290"/>
    </location>
</feature>
<feature type="compositionally biased region" description="Polar residues" evidence="1">
    <location>
        <begin position="261"/>
        <end position="272"/>
    </location>
</feature>
<feature type="compositionally biased region" description="Low complexity" evidence="1">
    <location>
        <begin position="78"/>
        <end position="104"/>
    </location>
</feature>